<dbReference type="HOGENOM" id="CLU_139698_9_1_2"/>
<organism evidence="6 7">
    <name type="scientific">Caldisphaera lagunensis (strain DSM 15908 / JCM 11604 / ANMR 0165 / IC-154)</name>
    <dbReference type="NCBI Taxonomy" id="1056495"/>
    <lineage>
        <taxon>Archaea</taxon>
        <taxon>Thermoproteota</taxon>
        <taxon>Thermoprotei</taxon>
        <taxon>Acidilobales</taxon>
        <taxon>Caldisphaeraceae</taxon>
        <taxon>Caldisphaera</taxon>
    </lineage>
</organism>
<dbReference type="SUPFAM" id="SSF54862">
    <property type="entry name" value="4Fe-4S ferredoxins"/>
    <property type="match status" value="1"/>
</dbReference>
<keyword evidence="5" id="KW-0411">Iron-sulfur</keyword>
<protein>
    <submittedName>
        <fullName evidence="6">Ferredoxin</fullName>
    </submittedName>
</protein>
<keyword evidence="2" id="KW-0479">Metal-binding</keyword>
<dbReference type="PANTHER" id="PTHR36923">
    <property type="entry name" value="FERREDOXIN"/>
    <property type="match status" value="1"/>
</dbReference>
<dbReference type="STRING" id="1056495.Calag_0971"/>
<dbReference type="eggNOG" id="arCOG00349">
    <property type="taxonomic scope" value="Archaea"/>
</dbReference>
<evidence type="ECO:0000256" key="4">
    <source>
        <dbReference type="ARBA" id="ARBA00023004"/>
    </source>
</evidence>
<gene>
    <name evidence="6" type="ordered locus">Calag_0971</name>
</gene>
<dbReference type="PANTHER" id="PTHR36923:SF3">
    <property type="entry name" value="FERREDOXIN"/>
    <property type="match status" value="1"/>
</dbReference>
<dbReference type="EMBL" id="CP003378">
    <property type="protein sequence ID" value="AFZ70694.1"/>
    <property type="molecule type" value="Genomic_DNA"/>
</dbReference>
<proteinExistence type="predicted"/>
<keyword evidence="7" id="KW-1185">Reference proteome</keyword>
<accession>L0AB98</accession>
<evidence type="ECO:0000256" key="2">
    <source>
        <dbReference type="ARBA" id="ARBA00022723"/>
    </source>
</evidence>
<keyword evidence="3" id="KW-0249">Electron transport</keyword>
<dbReference type="Proteomes" id="UP000010469">
    <property type="component" value="Chromosome"/>
</dbReference>
<dbReference type="InParanoid" id="L0AB98"/>
<dbReference type="AlphaFoldDB" id="L0AB98"/>
<evidence type="ECO:0000256" key="3">
    <source>
        <dbReference type="ARBA" id="ARBA00022982"/>
    </source>
</evidence>
<keyword evidence="1" id="KW-0813">Transport</keyword>
<name>L0AB98_CALLD</name>
<dbReference type="KEGG" id="clg:Calag_0971"/>
<dbReference type="InterPro" id="IPR051269">
    <property type="entry name" value="Fe-S_cluster_ET"/>
</dbReference>
<sequence>MIKMTIRVWIEPRENCIADMVCVSLAGDVFEMSDVDGKSNVIAKWRKDPNNINEGFVPDDLKDAVDAAVQSCPTQIIHAEPSQEIIQQQPA</sequence>
<evidence type="ECO:0000313" key="6">
    <source>
        <dbReference type="EMBL" id="AFZ70694.1"/>
    </source>
</evidence>
<dbReference type="Pfam" id="PF13459">
    <property type="entry name" value="Fer4_15"/>
    <property type="match status" value="1"/>
</dbReference>
<evidence type="ECO:0000256" key="1">
    <source>
        <dbReference type="ARBA" id="ARBA00022448"/>
    </source>
</evidence>
<keyword evidence="4" id="KW-0408">Iron</keyword>
<evidence type="ECO:0000313" key="7">
    <source>
        <dbReference type="Proteomes" id="UP000010469"/>
    </source>
</evidence>
<evidence type="ECO:0000256" key="5">
    <source>
        <dbReference type="ARBA" id="ARBA00023014"/>
    </source>
</evidence>
<dbReference type="Gene3D" id="3.30.70.20">
    <property type="match status" value="1"/>
</dbReference>
<reference evidence="7" key="1">
    <citation type="submission" date="2012-03" db="EMBL/GenBank/DDBJ databases">
        <title>Complete genome of Caldisphaera lagunensis DSM 15908.</title>
        <authorList>
            <person name="Lucas S."/>
            <person name="Copeland A."/>
            <person name="Lapidus A."/>
            <person name="Glavina del Rio T."/>
            <person name="Dalin E."/>
            <person name="Tice H."/>
            <person name="Bruce D."/>
            <person name="Goodwin L."/>
            <person name="Pitluck S."/>
            <person name="Peters L."/>
            <person name="Mikhailova N."/>
            <person name="Teshima H."/>
            <person name="Kyrpides N."/>
            <person name="Mavromatis K."/>
            <person name="Ivanova N."/>
            <person name="Brettin T."/>
            <person name="Detter J.C."/>
            <person name="Han C."/>
            <person name="Larimer F."/>
            <person name="Land M."/>
            <person name="Hauser L."/>
            <person name="Markowitz V."/>
            <person name="Cheng J.-F."/>
            <person name="Hugenholtz P."/>
            <person name="Woyke T."/>
            <person name="Wu D."/>
            <person name="Spring S."/>
            <person name="Schroeder M."/>
            <person name="Brambilla E."/>
            <person name="Klenk H.-P."/>
            <person name="Eisen J.A."/>
        </authorList>
    </citation>
    <scope>NUCLEOTIDE SEQUENCE [LARGE SCALE GENOMIC DNA]</scope>
    <source>
        <strain evidence="7">DSM 15908 / JCM 11604 / IC-154</strain>
    </source>
</reference>
<dbReference type="GO" id="GO:0046872">
    <property type="term" value="F:metal ion binding"/>
    <property type="evidence" value="ECO:0007669"/>
    <property type="project" value="UniProtKB-KW"/>
</dbReference>
<dbReference type="GO" id="GO:0051536">
    <property type="term" value="F:iron-sulfur cluster binding"/>
    <property type="evidence" value="ECO:0007669"/>
    <property type="project" value="UniProtKB-KW"/>
</dbReference>